<evidence type="ECO:0000256" key="21">
    <source>
        <dbReference type="ARBA" id="ARBA00058009"/>
    </source>
</evidence>
<dbReference type="GO" id="GO:0016301">
    <property type="term" value="F:kinase activity"/>
    <property type="evidence" value="ECO:0007669"/>
    <property type="project" value="UniProtKB-KW"/>
</dbReference>
<accession>W9C3L1</accession>
<comment type="similarity">
    <text evidence="8">In the N-terminal section; belongs to the DHNA family.</text>
</comment>
<evidence type="ECO:0000256" key="15">
    <source>
        <dbReference type="ARBA" id="ARBA00022741"/>
    </source>
</evidence>
<dbReference type="EC" id="4.1.2.25" evidence="11"/>
<keyword evidence="13" id="KW-0808">Transferase</keyword>
<dbReference type="NCBIfam" id="TIGR01496">
    <property type="entry name" value="DHPS"/>
    <property type="match status" value="1"/>
</dbReference>
<evidence type="ECO:0000256" key="18">
    <source>
        <dbReference type="ARBA" id="ARBA00022842"/>
    </source>
</evidence>
<evidence type="ECO:0000256" key="24">
    <source>
        <dbReference type="ARBA" id="ARBA00068111"/>
    </source>
</evidence>
<dbReference type="GO" id="GO:0005524">
    <property type="term" value="F:ATP binding"/>
    <property type="evidence" value="ECO:0007669"/>
    <property type="project" value="UniProtKB-KW"/>
</dbReference>
<dbReference type="EC" id="2.7.6.3" evidence="12"/>
<dbReference type="GO" id="GO:0046654">
    <property type="term" value="P:tetrahydrofolate biosynthetic process"/>
    <property type="evidence" value="ECO:0007669"/>
    <property type="project" value="UniProtKB-UniPathway"/>
</dbReference>
<dbReference type="NCBIfam" id="TIGR01498">
    <property type="entry name" value="folK"/>
    <property type="match status" value="1"/>
</dbReference>
<dbReference type="GO" id="GO:0005740">
    <property type="term" value="C:mitochondrial envelope"/>
    <property type="evidence" value="ECO:0007669"/>
    <property type="project" value="TreeGrafter"/>
</dbReference>
<comment type="catalytic activity">
    <reaction evidence="2">
        <text>6-hydroxymethyl-7,8-dihydropterin + ATP = (7,8-dihydropterin-6-yl)methyl diphosphate + AMP + H(+)</text>
        <dbReference type="Rhea" id="RHEA:11412"/>
        <dbReference type="ChEBI" id="CHEBI:15378"/>
        <dbReference type="ChEBI" id="CHEBI:30616"/>
        <dbReference type="ChEBI" id="CHEBI:44841"/>
        <dbReference type="ChEBI" id="CHEBI:72950"/>
        <dbReference type="ChEBI" id="CHEBI:456215"/>
        <dbReference type="EC" id="2.7.6.3"/>
    </reaction>
</comment>
<evidence type="ECO:0000259" key="26">
    <source>
        <dbReference type="PROSITE" id="PS50972"/>
    </source>
</evidence>
<dbReference type="GO" id="GO:0003848">
    <property type="term" value="F:2-amino-4-hydroxy-6-hydroxymethyldihydropteridine diphosphokinase activity"/>
    <property type="evidence" value="ECO:0007669"/>
    <property type="project" value="UniProtKB-EC"/>
</dbReference>
<evidence type="ECO:0000256" key="7">
    <source>
        <dbReference type="ARBA" id="ARBA00005051"/>
    </source>
</evidence>
<dbReference type="SUPFAM" id="SSF51717">
    <property type="entry name" value="Dihydropteroate synthetase-like"/>
    <property type="match status" value="1"/>
</dbReference>
<evidence type="ECO:0000256" key="9">
    <source>
        <dbReference type="ARBA" id="ARBA00009951"/>
    </source>
</evidence>
<evidence type="ECO:0000256" key="20">
    <source>
        <dbReference type="ARBA" id="ARBA00023268"/>
    </source>
</evidence>
<evidence type="ECO:0000313" key="27">
    <source>
        <dbReference type="EMBL" id="ESZ91327.1"/>
    </source>
</evidence>
<dbReference type="InterPro" id="IPR011005">
    <property type="entry name" value="Dihydropteroate_synth-like_sf"/>
</dbReference>
<proteinExistence type="inferred from homology"/>
<evidence type="ECO:0000256" key="13">
    <source>
        <dbReference type="ARBA" id="ARBA00022679"/>
    </source>
</evidence>
<evidence type="ECO:0000313" key="28">
    <source>
        <dbReference type="Proteomes" id="UP000019487"/>
    </source>
</evidence>
<keyword evidence="17" id="KW-0067">ATP-binding</keyword>
<evidence type="ECO:0000256" key="5">
    <source>
        <dbReference type="ARBA" id="ARBA00004763"/>
    </source>
</evidence>
<evidence type="ECO:0000256" key="3">
    <source>
        <dbReference type="ARBA" id="ARBA00001353"/>
    </source>
</evidence>
<dbReference type="PROSITE" id="PS00793">
    <property type="entry name" value="DHPS_2"/>
    <property type="match status" value="1"/>
</dbReference>
<comment type="pathway">
    <text evidence="5">Cofactor biosynthesis; tetrahydrofolate biosynthesis; 7,8-dihydrofolate from 2-amino-4-hydroxy-6-hydroxymethyl-7,8-dihydropteridine diphosphate and 4-aminobenzoate: step 1/2.</text>
</comment>
<dbReference type="InterPro" id="IPR045031">
    <property type="entry name" value="DHP_synth-like"/>
</dbReference>
<keyword evidence="16" id="KW-0418">Kinase</keyword>
<evidence type="ECO:0000256" key="1">
    <source>
        <dbReference type="ARBA" id="ARBA00000012"/>
    </source>
</evidence>
<dbReference type="GO" id="GO:0046872">
    <property type="term" value="F:metal ion binding"/>
    <property type="evidence" value="ECO:0007669"/>
    <property type="project" value="UniProtKB-KW"/>
</dbReference>
<dbReference type="EMBL" id="AYSA01000514">
    <property type="protein sequence ID" value="ESZ91327.1"/>
    <property type="molecule type" value="Genomic_DNA"/>
</dbReference>
<dbReference type="InterPro" id="IPR000489">
    <property type="entry name" value="Pterin-binding_dom"/>
</dbReference>
<dbReference type="Proteomes" id="UP000019487">
    <property type="component" value="Unassembled WGS sequence"/>
</dbReference>
<comment type="pathway">
    <text evidence="7">Cofactor biosynthesis; tetrahydrofolate biosynthesis; 2-amino-4-hydroxy-6-hydroxymethyl-7,8-dihydropteridine diphosphate from 7,8-dihydroneopterin triphosphate: step 4/4.</text>
</comment>
<keyword evidence="28" id="KW-1185">Reference proteome</keyword>
<dbReference type="Gene3D" id="3.20.20.20">
    <property type="entry name" value="Dihydropteroate synthase-like"/>
    <property type="match status" value="1"/>
</dbReference>
<gene>
    <name evidence="27" type="ORF">SBOR_8302</name>
</gene>
<name>W9C3L1_SCLBF</name>
<feature type="compositionally biased region" description="Polar residues" evidence="25">
    <location>
        <begin position="55"/>
        <end position="73"/>
    </location>
</feature>
<reference evidence="27 28" key="1">
    <citation type="journal article" date="2014" name="Genome Announc.">
        <title>Draft genome sequence of Sclerotinia borealis, a psychrophilic plant pathogenic fungus.</title>
        <authorList>
            <person name="Mardanov A.V."/>
            <person name="Beletsky A.V."/>
            <person name="Kadnikov V.V."/>
            <person name="Ignatov A.N."/>
            <person name="Ravin N.V."/>
        </authorList>
    </citation>
    <scope>NUCLEOTIDE SEQUENCE [LARGE SCALE GENOMIC DNA]</scope>
    <source>
        <strain evidence="28">F-4157</strain>
    </source>
</reference>
<evidence type="ECO:0000256" key="2">
    <source>
        <dbReference type="ARBA" id="ARBA00000198"/>
    </source>
</evidence>
<dbReference type="Gene3D" id="3.30.70.560">
    <property type="entry name" value="7,8-Dihydro-6-hydroxymethylpterin-pyrophosphokinase HPPK"/>
    <property type="match status" value="1"/>
</dbReference>
<dbReference type="EC" id="2.5.1.15" evidence="10"/>
<evidence type="ECO:0000256" key="8">
    <source>
        <dbReference type="ARBA" id="ARBA00009640"/>
    </source>
</evidence>
<evidence type="ECO:0000256" key="14">
    <source>
        <dbReference type="ARBA" id="ARBA00022723"/>
    </source>
</evidence>
<dbReference type="InterPro" id="IPR000550">
    <property type="entry name" value="Hppk"/>
</dbReference>
<dbReference type="AlphaFoldDB" id="W9C3L1"/>
<evidence type="ECO:0000256" key="12">
    <source>
        <dbReference type="ARBA" id="ARBA00013253"/>
    </source>
</evidence>
<dbReference type="STRING" id="1432307.W9C3L1"/>
<feature type="domain" description="Pterin-binding" evidence="26">
    <location>
        <begin position="261"/>
        <end position="525"/>
    </location>
</feature>
<sequence>MRGFILPSLVRRGVVSPHSYIKTPLNGFFKFRFKNFTTSTSRSYNSNNTNSSPTPWTQHPLKTSHPSANDVTKLSKPQGQVRLAYIALGSNLGDRVAWIEMACNKMSERGIKVKRTSGLWETEPMYVLDQENFLNGACEIETTLEPLALLDELQAIENEMGRKKIIDKGPRNIDLDILLFENEIVDHPRLQIPHPGMVEREFVLRPLAELIPAQPLHPKSPWKFTQDYLNALPPSTTPLSTLTPLNSSIGPIHALKTNRRTHVMAILNITPDSFSDGGKNPNDRTFLRKKSSELAEQGATIIDVGGQSTAPNTLEVSPEVELQRILPAIEEIRRSNSCENVAISVDTYRASVAKEAIEAGADIINDVSSGQLDPNMLSTMAQLGKTVCLMHMRGTPATMNTLTDYEPHGLIPTIAKELLDRVAEAEAAGVRRWRIILDPGIGFAKGQSQNLEILRRMDELRDWPGLRGLPWLLGSSRKRFIAAITDVNDPYERDWGTTATVTAAIQGGADIVRVHNVEKMVRVVKMSEAIYRV</sequence>
<keyword evidence="20" id="KW-0511">Multifunctional enzyme</keyword>
<organism evidence="27 28">
    <name type="scientific">Sclerotinia borealis (strain F-4128)</name>
    <dbReference type="NCBI Taxonomy" id="1432307"/>
    <lineage>
        <taxon>Eukaryota</taxon>
        <taxon>Fungi</taxon>
        <taxon>Dikarya</taxon>
        <taxon>Ascomycota</taxon>
        <taxon>Pezizomycotina</taxon>
        <taxon>Leotiomycetes</taxon>
        <taxon>Helotiales</taxon>
        <taxon>Sclerotiniaceae</taxon>
        <taxon>Sclerotinia</taxon>
    </lineage>
</organism>
<dbReference type="Pfam" id="PF00809">
    <property type="entry name" value="Pterin_bind"/>
    <property type="match status" value="1"/>
</dbReference>
<dbReference type="GO" id="GO:0004150">
    <property type="term" value="F:dihydroneopterin aldolase activity"/>
    <property type="evidence" value="ECO:0007669"/>
    <property type="project" value="UniProtKB-EC"/>
</dbReference>
<evidence type="ECO:0000256" key="22">
    <source>
        <dbReference type="ARBA" id="ARBA00061548"/>
    </source>
</evidence>
<comment type="function">
    <text evidence="21">Catalyzes three sequential steps of tetrahydrofolate biosynthesis.</text>
</comment>
<evidence type="ECO:0000256" key="23">
    <source>
        <dbReference type="ARBA" id="ARBA00067568"/>
    </source>
</evidence>
<dbReference type="PROSITE" id="PS00792">
    <property type="entry name" value="DHPS_1"/>
    <property type="match status" value="1"/>
</dbReference>
<keyword evidence="15" id="KW-0547">Nucleotide-binding</keyword>
<dbReference type="UniPathway" id="UPA00077">
    <property type="reaction ID" value="UER00155"/>
</dbReference>
<dbReference type="CDD" id="cd00739">
    <property type="entry name" value="DHPS"/>
    <property type="match status" value="1"/>
</dbReference>
<dbReference type="PROSITE" id="PS50972">
    <property type="entry name" value="PTERIN_BINDING"/>
    <property type="match status" value="1"/>
</dbReference>
<dbReference type="Pfam" id="PF01288">
    <property type="entry name" value="HPPK"/>
    <property type="match status" value="1"/>
</dbReference>
<evidence type="ECO:0000256" key="25">
    <source>
        <dbReference type="SAM" id="MobiDB-lite"/>
    </source>
</evidence>
<keyword evidence="19" id="KW-0289">Folate biosynthesis</keyword>
<dbReference type="FunFam" id="3.20.20.20:FF:000006">
    <property type="entry name" value="Dihydropteroate synthase"/>
    <property type="match status" value="1"/>
</dbReference>
<feature type="compositionally biased region" description="Low complexity" evidence="25">
    <location>
        <begin position="41"/>
        <end position="54"/>
    </location>
</feature>
<keyword evidence="18" id="KW-0460">Magnesium</keyword>
<comment type="pathway">
    <text evidence="6">Cofactor biosynthesis; tetrahydrofolate biosynthesis; 2-amino-4-hydroxy-6-hydroxymethyl-7,8-dihydropteridine diphosphate from 7,8-dihydroneopterin triphosphate: step 3/4.</text>
</comment>
<dbReference type="OrthoDB" id="615426at2759"/>
<keyword evidence="14" id="KW-0479">Metal-binding</keyword>
<evidence type="ECO:0000256" key="19">
    <source>
        <dbReference type="ARBA" id="ARBA00022909"/>
    </source>
</evidence>
<dbReference type="CDD" id="cd00483">
    <property type="entry name" value="HPPK"/>
    <property type="match status" value="1"/>
</dbReference>
<evidence type="ECO:0000256" key="11">
    <source>
        <dbReference type="ARBA" id="ARBA00013043"/>
    </source>
</evidence>
<comment type="similarity">
    <text evidence="9">In the C-terminal section; belongs to the DHPS family.</text>
</comment>
<dbReference type="GO" id="GO:0004156">
    <property type="term" value="F:dihydropteroate synthase activity"/>
    <property type="evidence" value="ECO:0007669"/>
    <property type="project" value="UniProtKB-EC"/>
</dbReference>
<comment type="similarity">
    <text evidence="22">In the central section; belongs to the HPPK family.</text>
</comment>
<dbReference type="PROSITE" id="PS00794">
    <property type="entry name" value="HPPK"/>
    <property type="match status" value="1"/>
</dbReference>
<dbReference type="PANTHER" id="PTHR20941">
    <property type="entry name" value="FOLATE SYNTHESIS PROTEINS"/>
    <property type="match status" value="1"/>
</dbReference>
<dbReference type="SUPFAM" id="SSF55083">
    <property type="entry name" value="6-hydroxymethyl-7,8-dihydropterin pyrophosphokinase, HPPK"/>
    <property type="match status" value="1"/>
</dbReference>
<dbReference type="InterPro" id="IPR006390">
    <property type="entry name" value="DHP_synth_dom"/>
</dbReference>
<comment type="catalytic activity">
    <reaction evidence="1">
        <text>(7,8-dihydropterin-6-yl)methyl diphosphate + 4-aminobenzoate = 7,8-dihydropteroate + diphosphate</text>
        <dbReference type="Rhea" id="RHEA:19949"/>
        <dbReference type="ChEBI" id="CHEBI:17836"/>
        <dbReference type="ChEBI" id="CHEBI:17839"/>
        <dbReference type="ChEBI" id="CHEBI:33019"/>
        <dbReference type="ChEBI" id="CHEBI:72950"/>
        <dbReference type="EC" id="2.5.1.15"/>
    </reaction>
</comment>
<evidence type="ECO:0000256" key="16">
    <source>
        <dbReference type="ARBA" id="ARBA00022777"/>
    </source>
</evidence>
<comment type="cofactor">
    <cofactor evidence="4">
        <name>Mg(2+)</name>
        <dbReference type="ChEBI" id="CHEBI:18420"/>
    </cofactor>
</comment>
<dbReference type="InterPro" id="IPR035907">
    <property type="entry name" value="Hppk_sf"/>
</dbReference>
<protein>
    <recommendedName>
        <fullName evidence="23">Folic acid synthesis protein FOL1</fullName>
        <ecNumber evidence="10">2.5.1.15</ecNumber>
        <ecNumber evidence="12">2.7.6.3</ecNumber>
        <ecNumber evidence="11">4.1.2.25</ecNumber>
    </recommendedName>
    <alternativeName>
        <fullName evidence="24">Folic acid synthesis protein fol1</fullName>
    </alternativeName>
</protein>
<dbReference type="GO" id="GO:0046656">
    <property type="term" value="P:folic acid biosynthetic process"/>
    <property type="evidence" value="ECO:0007669"/>
    <property type="project" value="UniProtKB-KW"/>
</dbReference>
<evidence type="ECO:0000256" key="6">
    <source>
        <dbReference type="ARBA" id="ARBA00005013"/>
    </source>
</evidence>
<dbReference type="HOGENOM" id="CLU_008023_2_1_1"/>
<comment type="caution">
    <text evidence="27">The sequence shown here is derived from an EMBL/GenBank/DDBJ whole genome shotgun (WGS) entry which is preliminary data.</text>
</comment>
<dbReference type="PANTHER" id="PTHR20941:SF1">
    <property type="entry name" value="FOLIC ACID SYNTHESIS PROTEIN FOL1"/>
    <property type="match status" value="1"/>
</dbReference>
<evidence type="ECO:0000256" key="10">
    <source>
        <dbReference type="ARBA" id="ARBA00012458"/>
    </source>
</evidence>
<evidence type="ECO:0000256" key="4">
    <source>
        <dbReference type="ARBA" id="ARBA00001946"/>
    </source>
</evidence>
<feature type="region of interest" description="Disordered" evidence="25">
    <location>
        <begin position="41"/>
        <end position="73"/>
    </location>
</feature>
<comment type="catalytic activity">
    <reaction evidence="3">
        <text>7,8-dihydroneopterin = 6-hydroxymethyl-7,8-dihydropterin + glycolaldehyde</text>
        <dbReference type="Rhea" id="RHEA:10540"/>
        <dbReference type="ChEBI" id="CHEBI:17001"/>
        <dbReference type="ChEBI" id="CHEBI:17071"/>
        <dbReference type="ChEBI" id="CHEBI:44841"/>
        <dbReference type="EC" id="4.1.2.25"/>
    </reaction>
</comment>
<evidence type="ECO:0000256" key="17">
    <source>
        <dbReference type="ARBA" id="ARBA00022840"/>
    </source>
</evidence>